<feature type="non-terminal residue" evidence="1">
    <location>
        <position position="63"/>
    </location>
</feature>
<proteinExistence type="predicted"/>
<feature type="non-terminal residue" evidence="1">
    <location>
        <position position="1"/>
    </location>
</feature>
<comment type="caution">
    <text evidence="1">The sequence shown here is derived from an EMBL/GenBank/DDBJ whole genome shotgun (WGS) entry which is preliminary data.</text>
</comment>
<keyword evidence="2" id="KW-1185">Reference proteome</keyword>
<protein>
    <submittedName>
        <fullName evidence="1">Uncharacterized protein</fullName>
    </submittedName>
</protein>
<evidence type="ECO:0000313" key="1">
    <source>
        <dbReference type="EMBL" id="KAI9465114.1"/>
    </source>
</evidence>
<evidence type="ECO:0000313" key="2">
    <source>
        <dbReference type="Proteomes" id="UP001207468"/>
    </source>
</evidence>
<sequence>FKGKINVHHSMVVVFYSPSDLCGAGGMKSECIQSMPCFHSYACHNTIFVVLDDSLPRMKGMEI</sequence>
<dbReference type="Proteomes" id="UP001207468">
    <property type="component" value="Unassembled WGS sequence"/>
</dbReference>
<reference evidence="1" key="1">
    <citation type="submission" date="2021-03" db="EMBL/GenBank/DDBJ databases">
        <title>Evolutionary priming and transition to the ectomycorrhizal habit in an iconic lineage of mushroom-forming fungi: is preadaptation a requirement?</title>
        <authorList>
            <consortium name="DOE Joint Genome Institute"/>
            <person name="Looney B.P."/>
            <person name="Miyauchi S."/>
            <person name="Morin E."/>
            <person name="Drula E."/>
            <person name="Courty P.E."/>
            <person name="Chicoki N."/>
            <person name="Fauchery L."/>
            <person name="Kohler A."/>
            <person name="Kuo A."/>
            <person name="LaButti K."/>
            <person name="Pangilinan J."/>
            <person name="Lipzen A."/>
            <person name="Riley R."/>
            <person name="Andreopoulos W."/>
            <person name="He G."/>
            <person name="Johnson J."/>
            <person name="Barry K.W."/>
            <person name="Grigoriev I.V."/>
            <person name="Nagy L."/>
            <person name="Hibbett D."/>
            <person name="Henrissat B."/>
            <person name="Matheny P.B."/>
            <person name="Labbe J."/>
            <person name="Martin A.F."/>
        </authorList>
    </citation>
    <scope>NUCLEOTIDE SEQUENCE</scope>
    <source>
        <strain evidence="1">BPL698</strain>
    </source>
</reference>
<name>A0ACC0U5I9_9AGAM</name>
<organism evidence="1 2">
    <name type="scientific">Russula earlei</name>
    <dbReference type="NCBI Taxonomy" id="71964"/>
    <lineage>
        <taxon>Eukaryota</taxon>
        <taxon>Fungi</taxon>
        <taxon>Dikarya</taxon>
        <taxon>Basidiomycota</taxon>
        <taxon>Agaricomycotina</taxon>
        <taxon>Agaricomycetes</taxon>
        <taxon>Russulales</taxon>
        <taxon>Russulaceae</taxon>
        <taxon>Russula</taxon>
    </lineage>
</organism>
<gene>
    <name evidence="1" type="ORF">F5148DRAFT_956524</name>
</gene>
<accession>A0ACC0U5I9</accession>
<dbReference type="EMBL" id="JAGFNK010000146">
    <property type="protein sequence ID" value="KAI9465114.1"/>
    <property type="molecule type" value="Genomic_DNA"/>
</dbReference>